<dbReference type="InterPro" id="IPR011006">
    <property type="entry name" value="CheY-like_superfamily"/>
</dbReference>
<dbReference type="Gene3D" id="6.10.250.690">
    <property type="match status" value="1"/>
</dbReference>
<dbReference type="Gene3D" id="3.40.50.2300">
    <property type="match status" value="1"/>
</dbReference>
<dbReference type="GO" id="GO:0000976">
    <property type="term" value="F:transcription cis-regulatory region binding"/>
    <property type="evidence" value="ECO:0007669"/>
    <property type="project" value="TreeGrafter"/>
</dbReference>
<accession>A0A975JE47</accession>
<dbReference type="GO" id="GO:0006355">
    <property type="term" value="P:regulation of DNA-templated transcription"/>
    <property type="evidence" value="ECO:0007669"/>
    <property type="project" value="InterPro"/>
</dbReference>
<dbReference type="GO" id="GO:0000156">
    <property type="term" value="F:phosphorelay response regulator activity"/>
    <property type="evidence" value="ECO:0007669"/>
    <property type="project" value="TreeGrafter"/>
</dbReference>
<keyword evidence="4 7" id="KW-0238">DNA-binding</keyword>
<dbReference type="SMART" id="SM00448">
    <property type="entry name" value="REC"/>
    <property type="match status" value="1"/>
</dbReference>
<evidence type="ECO:0000259" key="9">
    <source>
        <dbReference type="PROSITE" id="PS51755"/>
    </source>
</evidence>
<evidence type="ECO:0000313" key="11">
    <source>
        <dbReference type="Proteomes" id="UP000683291"/>
    </source>
</evidence>
<evidence type="ECO:0000256" key="2">
    <source>
        <dbReference type="ARBA" id="ARBA00023012"/>
    </source>
</evidence>
<feature type="DNA-binding region" description="OmpR/PhoB-type" evidence="7">
    <location>
        <begin position="127"/>
        <end position="222"/>
    </location>
</feature>
<dbReference type="Gene3D" id="1.10.10.10">
    <property type="entry name" value="Winged helix-like DNA-binding domain superfamily/Winged helix DNA-binding domain"/>
    <property type="match status" value="1"/>
</dbReference>
<dbReference type="InterPro" id="IPR016032">
    <property type="entry name" value="Sig_transdc_resp-reg_C-effctor"/>
</dbReference>
<dbReference type="Pfam" id="PF00072">
    <property type="entry name" value="Response_reg"/>
    <property type="match status" value="1"/>
</dbReference>
<dbReference type="PANTHER" id="PTHR48111">
    <property type="entry name" value="REGULATOR OF RPOS"/>
    <property type="match status" value="1"/>
</dbReference>
<protein>
    <submittedName>
        <fullName evidence="10">Response regulator transcription factor</fullName>
    </submittedName>
</protein>
<evidence type="ECO:0000256" key="3">
    <source>
        <dbReference type="ARBA" id="ARBA00023015"/>
    </source>
</evidence>
<dbReference type="Proteomes" id="UP000683291">
    <property type="component" value="Chromosome 1"/>
</dbReference>
<keyword evidence="1 6" id="KW-0597">Phosphoprotein</keyword>
<dbReference type="InterPro" id="IPR036388">
    <property type="entry name" value="WH-like_DNA-bd_sf"/>
</dbReference>
<dbReference type="GO" id="GO:0005829">
    <property type="term" value="C:cytosol"/>
    <property type="evidence" value="ECO:0007669"/>
    <property type="project" value="TreeGrafter"/>
</dbReference>
<sequence length="222" mass="24796">MTNVLIVEDEDQIADFIARGLKGEGWTTTRASSGEQALGLLADNVFDVVLLDIMLPGMSGHDVCARMRLKKDYTPVLMLTALDETDDKVAGLRKGADDYLPKPFDFDELIARISALARRESEYHATSEEPVEDEVIFDATALCLVVSGEKIELSSKERDFMAMLVKNAGRVLSRERILNAVWGLNEDPMTNTVDVYVRRLREKLGPHSARIATVRGIGYRYM</sequence>
<organism evidence="10 11">
    <name type="scientific">Sulfitobacter albidus</name>
    <dbReference type="NCBI Taxonomy" id="2829501"/>
    <lineage>
        <taxon>Bacteria</taxon>
        <taxon>Pseudomonadati</taxon>
        <taxon>Pseudomonadota</taxon>
        <taxon>Alphaproteobacteria</taxon>
        <taxon>Rhodobacterales</taxon>
        <taxon>Roseobacteraceae</taxon>
        <taxon>Sulfitobacter</taxon>
    </lineage>
</organism>
<dbReference type="CDD" id="cd00383">
    <property type="entry name" value="trans_reg_C"/>
    <property type="match status" value="1"/>
</dbReference>
<proteinExistence type="predicted"/>
<dbReference type="EMBL" id="CP073581">
    <property type="protein sequence ID" value="QUJ76814.1"/>
    <property type="molecule type" value="Genomic_DNA"/>
</dbReference>
<keyword evidence="2" id="KW-0902">Two-component regulatory system</keyword>
<dbReference type="InterPro" id="IPR001867">
    <property type="entry name" value="OmpR/PhoB-type_DNA-bd"/>
</dbReference>
<dbReference type="SMART" id="SM00862">
    <property type="entry name" value="Trans_reg_C"/>
    <property type="match status" value="1"/>
</dbReference>
<dbReference type="SUPFAM" id="SSF46894">
    <property type="entry name" value="C-terminal effector domain of the bipartite response regulators"/>
    <property type="match status" value="1"/>
</dbReference>
<dbReference type="FunFam" id="3.40.50.2300:FF:000001">
    <property type="entry name" value="DNA-binding response regulator PhoB"/>
    <property type="match status" value="1"/>
</dbReference>
<dbReference type="InterPro" id="IPR001789">
    <property type="entry name" value="Sig_transdc_resp-reg_receiver"/>
</dbReference>
<keyword evidence="3" id="KW-0805">Transcription regulation</keyword>
<dbReference type="SUPFAM" id="SSF52172">
    <property type="entry name" value="CheY-like"/>
    <property type="match status" value="1"/>
</dbReference>
<evidence type="ECO:0000256" key="6">
    <source>
        <dbReference type="PROSITE-ProRule" id="PRU00169"/>
    </source>
</evidence>
<dbReference type="AlphaFoldDB" id="A0A975JE47"/>
<evidence type="ECO:0000313" key="10">
    <source>
        <dbReference type="EMBL" id="QUJ76814.1"/>
    </source>
</evidence>
<dbReference type="PANTHER" id="PTHR48111:SF22">
    <property type="entry name" value="REGULATOR OF RPOS"/>
    <property type="match status" value="1"/>
</dbReference>
<reference evidence="10" key="1">
    <citation type="submission" date="2021-04" db="EMBL/GenBank/DDBJ databases">
        <title>Complete genome sequence for Sulfitobacter sp. strain JK7-1.</title>
        <authorList>
            <person name="Park S.-J."/>
        </authorList>
    </citation>
    <scope>NUCLEOTIDE SEQUENCE</scope>
    <source>
        <strain evidence="10">JK7-1</strain>
    </source>
</reference>
<feature type="modified residue" description="4-aspartylphosphate" evidence="6">
    <location>
        <position position="52"/>
    </location>
</feature>
<name>A0A975JE47_9RHOB</name>
<evidence type="ECO:0000256" key="5">
    <source>
        <dbReference type="ARBA" id="ARBA00023163"/>
    </source>
</evidence>
<keyword evidence="11" id="KW-1185">Reference proteome</keyword>
<evidence type="ECO:0000256" key="1">
    <source>
        <dbReference type="ARBA" id="ARBA00022553"/>
    </source>
</evidence>
<evidence type="ECO:0000259" key="8">
    <source>
        <dbReference type="PROSITE" id="PS50110"/>
    </source>
</evidence>
<gene>
    <name evidence="10" type="ORF">KDD17_01760</name>
</gene>
<dbReference type="RefSeq" id="WP_212705011.1">
    <property type="nucleotide sequence ID" value="NZ_CP073581.1"/>
</dbReference>
<dbReference type="PROSITE" id="PS50110">
    <property type="entry name" value="RESPONSE_REGULATORY"/>
    <property type="match status" value="1"/>
</dbReference>
<dbReference type="KEGG" id="sual:KDD17_01760"/>
<evidence type="ECO:0000256" key="4">
    <source>
        <dbReference type="ARBA" id="ARBA00023125"/>
    </source>
</evidence>
<dbReference type="InterPro" id="IPR039420">
    <property type="entry name" value="WalR-like"/>
</dbReference>
<evidence type="ECO:0000256" key="7">
    <source>
        <dbReference type="PROSITE-ProRule" id="PRU01091"/>
    </source>
</evidence>
<feature type="domain" description="Response regulatory" evidence="8">
    <location>
        <begin position="3"/>
        <end position="117"/>
    </location>
</feature>
<keyword evidence="5" id="KW-0804">Transcription</keyword>
<dbReference type="Pfam" id="PF00486">
    <property type="entry name" value="Trans_reg_C"/>
    <property type="match status" value="1"/>
</dbReference>
<feature type="domain" description="OmpR/PhoB-type" evidence="9">
    <location>
        <begin position="127"/>
        <end position="222"/>
    </location>
</feature>
<dbReference type="PROSITE" id="PS51755">
    <property type="entry name" value="OMPR_PHOB"/>
    <property type="match status" value="1"/>
</dbReference>
<dbReference type="GO" id="GO:0032993">
    <property type="term" value="C:protein-DNA complex"/>
    <property type="evidence" value="ECO:0007669"/>
    <property type="project" value="TreeGrafter"/>
</dbReference>